<evidence type="ECO:0000259" key="1">
    <source>
        <dbReference type="PROSITE" id="PS51462"/>
    </source>
</evidence>
<name>A0A382GEV2_9ZZZZ</name>
<gene>
    <name evidence="2" type="ORF">METZ01_LOCUS225575</name>
</gene>
<dbReference type="PROSITE" id="PS51462">
    <property type="entry name" value="NUDIX"/>
    <property type="match status" value="1"/>
</dbReference>
<dbReference type="SUPFAM" id="SSF55811">
    <property type="entry name" value="Nudix"/>
    <property type="match status" value="1"/>
</dbReference>
<dbReference type="EMBL" id="UINC01054703">
    <property type="protein sequence ID" value="SVB72721.1"/>
    <property type="molecule type" value="Genomic_DNA"/>
</dbReference>
<feature type="domain" description="Nudix hydrolase" evidence="1">
    <location>
        <begin position="15"/>
        <end position="134"/>
    </location>
</feature>
<evidence type="ECO:0000313" key="2">
    <source>
        <dbReference type="EMBL" id="SVB72721.1"/>
    </source>
</evidence>
<dbReference type="Pfam" id="PF00293">
    <property type="entry name" value="NUDIX"/>
    <property type="match status" value="1"/>
</dbReference>
<dbReference type="Gene3D" id="3.90.79.10">
    <property type="entry name" value="Nucleoside Triphosphate Pyrophosphohydrolase"/>
    <property type="match status" value="1"/>
</dbReference>
<protein>
    <recommendedName>
        <fullName evidence="1">Nudix hydrolase domain-containing protein</fullName>
    </recommendedName>
</protein>
<dbReference type="InterPro" id="IPR015797">
    <property type="entry name" value="NUDIX_hydrolase-like_dom_sf"/>
</dbReference>
<organism evidence="2">
    <name type="scientific">marine metagenome</name>
    <dbReference type="NCBI Taxonomy" id="408172"/>
    <lineage>
        <taxon>unclassified sequences</taxon>
        <taxon>metagenomes</taxon>
        <taxon>ecological metagenomes</taxon>
    </lineage>
</organism>
<sequence>MIKLKDLLFERDLNDTKDTGGVLHYSGDGKVLLCLGARSGTWHVPKGHIQIGEEPLVGSVREFTEETQIVLNGIPELDSTHKKDNGGEFYLYVLKGTTKFIPRINHEHTDWGYFDVGDLPSPINKWVKETIEDD</sequence>
<dbReference type="AlphaFoldDB" id="A0A382GEV2"/>
<dbReference type="InterPro" id="IPR000086">
    <property type="entry name" value="NUDIX_hydrolase_dom"/>
</dbReference>
<reference evidence="2" key="1">
    <citation type="submission" date="2018-05" db="EMBL/GenBank/DDBJ databases">
        <authorList>
            <person name="Lanie J.A."/>
            <person name="Ng W.-L."/>
            <person name="Kazmierczak K.M."/>
            <person name="Andrzejewski T.M."/>
            <person name="Davidsen T.M."/>
            <person name="Wayne K.J."/>
            <person name="Tettelin H."/>
            <person name="Glass J.I."/>
            <person name="Rusch D."/>
            <person name="Podicherti R."/>
            <person name="Tsui H.-C.T."/>
            <person name="Winkler M.E."/>
        </authorList>
    </citation>
    <scope>NUCLEOTIDE SEQUENCE</scope>
</reference>
<proteinExistence type="predicted"/>
<accession>A0A382GEV2</accession>